<name>A0A219B1F8_9SPHN</name>
<proteinExistence type="predicted"/>
<gene>
    <name evidence="1" type="ORF">B5C34_00975</name>
</gene>
<dbReference type="OrthoDB" id="1523552at2"/>
<reference evidence="2" key="1">
    <citation type="submission" date="2017-05" db="EMBL/GenBank/DDBJ databases">
        <authorList>
            <person name="Lin X."/>
        </authorList>
    </citation>
    <scope>NUCLEOTIDE SEQUENCE [LARGE SCALE GENOMIC DNA]</scope>
    <source>
        <strain evidence="2">JLT2012</strain>
    </source>
</reference>
<dbReference type="EMBL" id="NFZT01000001">
    <property type="protein sequence ID" value="OWV32160.1"/>
    <property type="molecule type" value="Genomic_DNA"/>
</dbReference>
<evidence type="ECO:0000313" key="1">
    <source>
        <dbReference type="EMBL" id="OWV32160.1"/>
    </source>
</evidence>
<dbReference type="InterPro" id="IPR010865">
    <property type="entry name" value="DUF1499"/>
</dbReference>
<evidence type="ECO:0008006" key="3">
    <source>
        <dbReference type="Google" id="ProtNLM"/>
    </source>
</evidence>
<sequence length="137" mass="14887">MLNDATTNLADPPRFVLQENGPKHFDPDIAGEHSQIHPDLDTLSVAAPREAVYDAALALAKEEGWQVIARDPAAGQFEAVATTRILRFKDDVVVRVRGDETSAEVDMRSKSRVGKGDFGANAKRIGAFLSKLDGKFP</sequence>
<keyword evidence="2" id="KW-1185">Reference proteome</keyword>
<dbReference type="AlphaFoldDB" id="A0A219B1F8"/>
<accession>A0A219B1F8</accession>
<organism evidence="1 2">
    <name type="scientific">Pacificimonas flava</name>
    <dbReference type="NCBI Taxonomy" id="1234595"/>
    <lineage>
        <taxon>Bacteria</taxon>
        <taxon>Pseudomonadati</taxon>
        <taxon>Pseudomonadota</taxon>
        <taxon>Alphaproteobacteria</taxon>
        <taxon>Sphingomonadales</taxon>
        <taxon>Sphingosinicellaceae</taxon>
        <taxon>Pacificimonas</taxon>
    </lineage>
</organism>
<protein>
    <recommendedName>
        <fullName evidence="3">DUF1499 domain-containing protein</fullName>
    </recommendedName>
</protein>
<dbReference type="Proteomes" id="UP000198462">
    <property type="component" value="Unassembled WGS sequence"/>
</dbReference>
<dbReference type="RefSeq" id="WP_088710959.1">
    <property type="nucleotide sequence ID" value="NZ_NFZT01000001.1"/>
</dbReference>
<dbReference type="Pfam" id="PF07386">
    <property type="entry name" value="DUF1499"/>
    <property type="match status" value="1"/>
</dbReference>
<evidence type="ECO:0000313" key="2">
    <source>
        <dbReference type="Proteomes" id="UP000198462"/>
    </source>
</evidence>
<comment type="caution">
    <text evidence="1">The sequence shown here is derived from an EMBL/GenBank/DDBJ whole genome shotgun (WGS) entry which is preliminary data.</text>
</comment>